<feature type="compositionally biased region" description="Polar residues" evidence="1">
    <location>
        <begin position="407"/>
        <end position="421"/>
    </location>
</feature>
<keyword evidence="3" id="KW-1185">Reference proteome</keyword>
<evidence type="ECO:0000313" key="3">
    <source>
        <dbReference type="Proteomes" id="UP000199546"/>
    </source>
</evidence>
<proteinExistence type="predicted"/>
<dbReference type="EMBL" id="FPBA01000034">
    <property type="protein sequence ID" value="SFU06920.1"/>
    <property type="molecule type" value="Genomic_DNA"/>
</dbReference>
<evidence type="ECO:0000313" key="2">
    <source>
        <dbReference type="EMBL" id="SFU06920.1"/>
    </source>
</evidence>
<dbReference type="STRING" id="1296565.SAMN05660657_05335"/>
<gene>
    <name evidence="2" type="ORF">SAMN05660657_05335</name>
</gene>
<sequence>MLTALGLIAGAVAGTVMIAFGLASTLDSGPQPFTTSTAALVTDSATMDDVHGIAAVTGPPTVQISARTGDPAGVFIRVGPAEAVDDYLSGVAFDEVTEVDSDPFDLTVITHPGGSTAAFPVEQDFWVVSATSGSQAELAWAIQDGNYRLVVMNADGSPAVVTQTQMQIELPRVFTVATGVLVGGASSRRSESPSSPPASDAGQPRRCRPPAARGSPRRGRPRSPDPGADVEDSRLRRGEPVGETTQPGRQLRDERLTGRAGHPAEINLEREVLPGPGQPPLGGRRSPPQRHRQPLRQPAADPVGQLGQRRHQLPPTWLAPDGHPQFGEDPAVLLGEVEGVRAQGAGDRGQGERGVGQLADATGHLIDPDGPASVDACVHGRTRSDSREVGARPDPGVQDGADRPAEEQTSSRGALSGRTSA</sequence>
<dbReference type="AlphaFoldDB" id="A0A1I7D5F0"/>
<feature type="region of interest" description="Disordered" evidence="1">
    <location>
        <begin position="341"/>
        <end position="421"/>
    </location>
</feature>
<dbReference type="Proteomes" id="UP000199546">
    <property type="component" value="Unassembled WGS sequence"/>
</dbReference>
<protein>
    <submittedName>
        <fullName evidence="2">Uncharacterized protein</fullName>
    </submittedName>
</protein>
<feature type="compositionally biased region" description="Basic and acidic residues" evidence="1">
    <location>
        <begin position="382"/>
        <end position="391"/>
    </location>
</feature>
<organism evidence="2 3">
    <name type="scientific">Geodermatophilus amargosae</name>
    <dbReference type="NCBI Taxonomy" id="1296565"/>
    <lineage>
        <taxon>Bacteria</taxon>
        <taxon>Bacillati</taxon>
        <taxon>Actinomycetota</taxon>
        <taxon>Actinomycetes</taxon>
        <taxon>Geodermatophilales</taxon>
        <taxon>Geodermatophilaceae</taxon>
        <taxon>Geodermatophilus</taxon>
    </lineage>
</organism>
<reference evidence="3" key="1">
    <citation type="submission" date="2016-10" db="EMBL/GenBank/DDBJ databases">
        <authorList>
            <person name="Varghese N."/>
            <person name="Submissions S."/>
        </authorList>
    </citation>
    <scope>NUCLEOTIDE SEQUENCE [LARGE SCALE GENOMIC DNA]</scope>
    <source>
        <strain evidence="3">DSM 46136</strain>
    </source>
</reference>
<accession>A0A1I7D5F0</accession>
<name>A0A1I7D5F0_9ACTN</name>
<feature type="region of interest" description="Disordered" evidence="1">
    <location>
        <begin position="184"/>
        <end position="329"/>
    </location>
</feature>
<dbReference type="RefSeq" id="WP_093584479.1">
    <property type="nucleotide sequence ID" value="NZ_FPBA01000034.1"/>
</dbReference>
<feature type="compositionally biased region" description="Basic and acidic residues" evidence="1">
    <location>
        <begin position="231"/>
        <end position="240"/>
    </location>
</feature>
<evidence type="ECO:0000256" key="1">
    <source>
        <dbReference type="SAM" id="MobiDB-lite"/>
    </source>
</evidence>